<name>A0A0P6X5Q0_9CHLR</name>
<dbReference type="RefSeq" id="WP_062423292.1">
    <property type="nucleotide sequence ID" value="NZ_BBYA01000014.1"/>
</dbReference>
<dbReference type="Proteomes" id="UP000050430">
    <property type="component" value="Unassembled WGS sequence"/>
</dbReference>
<dbReference type="AlphaFoldDB" id="A0A0P6X5Q0"/>
<comment type="caution">
    <text evidence="1">The sequence shown here is derived from an EMBL/GenBank/DDBJ whole genome shotgun (WGS) entry which is preliminary data.</text>
</comment>
<dbReference type="EMBL" id="LGCK01000002">
    <property type="protein sequence ID" value="KPL74704.1"/>
    <property type="molecule type" value="Genomic_DNA"/>
</dbReference>
<gene>
    <name evidence="1" type="ORF">ADM99_01040</name>
</gene>
<evidence type="ECO:0000313" key="2">
    <source>
        <dbReference type="Proteomes" id="UP000050430"/>
    </source>
</evidence>
<keyword evidence="2" id="KW-1185">Reference proteome</keyword>
<accession>A0A0P6X5Q0</accession>
<dbReference type="STRING" id="229920.ADM99_01040"/>
<protein>
    <recommendedName>
        <fullName evidence="3">DUF4177 domain-containing protein</fullName>
    </recommendedName>
</protein>
<sequence>MTEWEYLEFETEYYQVDRINGKTQSEKKFVWQYLLEIGKEGWEVVSMLYDSEHRRRIYLAKRIIESNRE</sequence>
<organism evidence="1 2">
    <name type="scientific">Leptolinea tardivitalis</name>
    <dbReference type="NCBI Taxonomy" id="229920"/>
    <lineage>
        <taxon>Bacteria</taxon>
        <taxon>Bacillati</taxon>
        <taxon>Chloroflexota</taxon>
        <taxon>Anaerolineae</taxon>
        <taxon>Anaerolineales</taxon>
        <taxon>Anaerolineaceae</taxon>
        <taxon>Leptolinea</taxon>
    </lineage>
</organism>
<evidence type="ECO:0000313" key="1">
    <source>
        <dbReference type="EMBL" id="KPL74704.1"/>
    </source>
</evidence>
<evidence type="ECO:0008006" key="3">
    <source>
        <dbReference type="Google" id="ProtNLM"/>
    </source>
</evidence>
<reference evidence="1 2" key="1">
    <citation type="submission" date="2015-07" db="EMBL/GenBank/DDBJ databases">
        <title>Genome sequence of Leptolinea tardivitalis DSM 16556.</title>
        <authorList>
            <person name="Hemp J."/>
            <person name="Ward L.M."/>
            <person name="Pace L.A."/>
            <person name="Fischer W.W."/>
        </authorList>
    </citation>
    <scope>NUCLEOTIDE SEQUENCE [LARGE SCALE GENOMIC DNA]</scope>
    <source>
        <strain evidence="1 2">YMTK-2</strain>
    </source>
</reference>
<proteinExistence type="predicted"/>